<evidence type="ECO:0000256" key="1">
    <source>
        <dbReference type="ARBA" id="ARBA00006987"/>
    </source>
</evidence>
<dbReference type="EMBL" id="BAABFO010000029">
    <property type="protein sequence ID" value="GAA4341442.1"/>
    <property type="molecule type" value="Genomic_DNA"/>
</dbReference>
<accession>A0ABP8HMN2</accession>
<dbReference type="InterPro" id="IPR005064">
    <property type="entry name" value="BUG"/>
</dbReference>
<dbReference type="Gene3D" id="3.40.190.150">
    <property type="entry name" value="Bordetella uptake gene, domain 1"/>
    <property type="match status" value="1"/>
</dbReference>
<dbReference type="PANTHER" id="PTHR42928:SF5">
    <property type="entry name" value="BLR1237 PROTEIN"/>
    <property type="match status" value="1"/>
</dbReference>
<keyword evidence="2" id="KW-0732">Signal</keyword>
<dbReference type="CDD" id="cd13578">
    <property type="entry name" value="PBP2_Bug27"/>
    <property type="match status" value="1"/>
</dbReference>
<evidence type="ECO:0000313" key="4">
    <source>
        <dbReference type="Proteomes" id="UP001501671"/>
    </source>
</evidence>
<dbReference type="SUPFAM" id="SSF53850">
    <property type="entry name" value="Periplasmic binding protein-like II"/>
    <property type="match status" value="1"/>
</dbReference>
<dbReference type="PANTHER" id="PTHR42928">
    <property type="entry name" value="TRICARBOXYLATE-BINDING PROTEIN"/>
    <property type="match status" value="1"/>
</dbReference>
<sequence length="338" mass="35646">MTPVNPLSSHRRNKLALAACAAVALYASAAWPQAQNDAAHYPSRPIRLVVPFAAGGGTDVLARLMAKPMGEKLGQPVVVENVTGAGGTIGAVQVARAAGDGYTLIIGTPGSIQVNPAMQPDLRYNPQKDFIPISRFSDSPVVLVVNKDTPYHSVQDLIDDARKRPGAINVGSAGVGSMAHFSAEMFQYLAKVKFTHIPYRGTSQALTDLRSGALQVEFENLPAVLGLVKEGQLRALAMGSASHSSFLPDLPTLAEKGLPEYESTSWTGLFAPASTPPAIVARLEQAAIAAARDPATLAALKELGAEPVGSTSAEFRTFLERRQPLVEAIVKASNMTTK</sequence>
<evidence type="ECO:0000256" key="2">
    <source>
        <dbReference type="SAM" id="SignalP"/>
    </source>
</evidence>
<reference evidence="4" key="1">
    <citation type="journal article" date="2019" name="Int. J. Syst. Evol. Microbiol.">
        <title>The Global Catalogue of Microorganisms (GCM) 10K type strain sequencing project: providing services to taxonomists for standard genome sequencing and annotation.</title>
        <authorList>
            <consortium name="The Broad Institute Genomics Platform"/>
            <consortium name="The Broad Institute Genome Sequencing Center for Infectious Disease"/>
            <person name="Wu L."/>
            <person name="Ma J."/>
        </authorList>
    </citation>
    <scope>NUCLEOTIDE SEQUENCE [LARGE SCALE GENOMIC DNA]</scope>
    <source>
        <strain evidence="4">JCM 17666</strain>
    </source>
</reference>
<feature type="chain" id="PRO_5047477031" evidence="2">
    <location>
        <begin position="30"/>
        <end position="338"/>
    </location>
</feature>
<comment type="similarity">
    <text evidence="1">Belongs to the UPF0065 (bug) family.</text>
</comment>
<dbReference type="InterPro" id="IPR042100">
    <property type="entry name" value="Bug_dom1"/>
</dbReference>
<dbReference type="Proteomes" id="UP001501671">
    <property type="component" value="Unassembled WGS sequence"/>
</dbReference>
<protein>
    <submittedName>
        <fullName evidence="3">Tripartite tricarboxylate transporter substrate binding protein</fullName>
    </submittedName>
</protein>
<gene>
    <name evidence="3" type="ORF">GCM10023144_42260</name>
</gene>
<organism evidence="3 4">
    <name type="scientific">Pigmentiphaga soli</name>
    <dbReference type="NCBI Taxonomy" id="1007095"/>
    <lineage>
        <taxon>Bacteria</taxon>
        <taxon>Pseudomonadati</taxon>
        <taxon>Pseudomonadota</taxon>
        <taxon>Betaproteobacteria</taxon>
        <taxon>Burkholderiales</taxon>
        <taxon>Alcaligenaceae</taxon>
        <taxon>Pigmentiphaga</taxon>
    </lineage>
</organism>
<keyword evidence="4" id="KW-1185">Reference proteome</keyword>
<comment type="caution">
    <text evidence="3">The sequence shown here is derived from an EMBL/GenBank/DDBJ whole genome shotgun (WGS) entry which is preliminary data.</text>
</comment>
<dbReference type="Gene3D" id="3.40.190.10">
    <property type="entry name" value="Periplasmic binding protein-like II"/>
    <property type="match status" value="1"/>
</dbReference>
<name>A0ABP8HMN2_9BURK</name>
<dbReference type="PIRSF" id="PIRSF017082">
    <property type="entry name" value="YflP"/>
    <property type="match status" value="1"/>
</dbReference>
<proteinExistence type="inferred from homology"/>
<evidence type="ECO:0000313" key="3">
    <source>
        <dbReference type="EMBL" id="GAA4341442.1"/>
    </source>
</evidence>
<feature type="signal peptide" evidence="2">
    <location>
        <begin position="1"/>
        <end position="29"/>
    </location>
</feature>
<dbReference type="Pfam" id="PF03401">
    <property type="entry name" value="TctC"/>
    <property type="match status" value="1"/>
</dbReference>